<dbReference type="GO" id="GO:0033389">
    <property type="term" value="P:putrescine biosynthetic process from arginine, via agmatine"/>
    <property type="evidence" value="ECO:0007669"/>
    <property type="project" value="TreeGrafter"/>
</dbReference>
<dbReference type="InterPro" id="IPR023696">
    <property type="entry name" value="Ureohydrolase_dom_sf"/>
</dbReference>
<dbReference type="Gene3D" id="3.40.800.10">
    <property type="entry name" value="Ureohydrolase domain"/>
    <property type="match status" value="2"/>
</dbReference>
<name>A0AA37LBU2_9PEZI</name>
<dbReference type="PROSITE" id="PS51409">
    <property type="entry name" value="ARGINASE_2"/>
    <property type="match status" value="2"/>
</dbReference>
<dbReference type="PANTHER" id="PTHR11358:SF28">
    <property type="entry name" value="HYPOTHETICAL ARGINASE FAMILY PROTEIN (EUROFUNG)"/>
    <property type="match status" value="1"/>
</dbReference>
<proteinExistence type="inferred from homology"/>
<dbReference type="Pfam" id="PF00491">
    <property type="entry name" value="Arginase"/>
    <property type="match status" value="2"/>
</dbReference>
<accession>A0AA37LBU2</accession>
<dbReference type="SUPFAM" id="SSF52768">
    <property type="entry name" value="Arginase/deacetylase"/>
    <property type="match status" value="2"/>
</dbReference>
<organism evidence="3 4">
    <name type="scientific">Colletotrichum spaethianum</name>
    <dbReference type="NCBI Taxonomy" id="700344"/>
    <lineage>
        <taxon>Eukaryota</taxon>
        <taxon>Fungi</taxon>
        <taxon>Dikarya</taxon>
        <taxon>Ascomycota</taxon>
        <taxon>Pezizomycotina</taxon>
        <taxon>Sordariomycetes</taxon>
        <taxon>Hypocreomycetidae</taxon>
        <taxon>Glomerellales</taxon>
        <taxon>Glomerellaceae</taxon>
        <taxon>Colletotrichum</taxon>
        <taxon>Colletotrichum spaethianum species complex</taxon>
    </lineage>
</organism>
<dbReference type="GO" id="GO:0046872">
    <property type="term" value="F:metal ion binding"/>
    <property type="evidence" value="ECO:0007669"/>
    <property type="project" value="InterPro"/>
</dbReference>
<evidence type="ECO:0000256" key="2">
    <source>
        <dbReference type="SAM" id="MobiDB-lite"/>
    </source>
</evidence>
<dbReference type="AlphaFoldDB" id="A0AA37LBU2"/>
<sequence>MTDKSKAISGRPAANSSVSSTPRILTLGGDHTTTLSALRSTYQRWGPVSVIHFDSHIGTAEPGGWSTRELLTILDGLEGLSVVGADVVEVAPAYDNNGETTILAAAEVAYSLIDLMVLTPVQSKADIGENS</sequence>
<feature type="region of interest" description="Disordered" evidence="2">
    <location>
        <begin position="1"/>
        <end position="22"/>
    </location>
</feature>
<evidence type="ECO:0000313" key="3">
    <source>
        <dbReference type="EMBL" id="GKT41457.1"/>
    </source>
</evidence>
<comment type="caution">
    <text evidence="3">The sequence shown here is derived from an EMBL/GenBank/DDBJ whole genome shotgun (WGS) entry which is preliminary data.</text>
</comment>
<evidence type="ECO:0000256" key="1">
    <source>
        <dbReference type="PROSITE-ProRule" id="PRU00742"/>
    </source>
</evidence>
<dbReference type="GO" id="GO:0008783">
    <property type="term" value="F:agmatinase activity"/>
    <property type="evidence" value="ECO:0007669"/>
    <property type="project" value="TreeGrafter"/>
</dbReference>
<gene>
    <name evidence="3" type="ORF">ColSpa_01638</name>
</gene>
<protein>
    <submittedName>
        <fullName evidence="3">Agmatinase 1</fullName>
    </submittedName>
</protein>
<dbReference type="Proteomes" id="UP001055115">
    <property type="component" value="Unassembled WGS sequence"/>
</dbReference>
<dbReference type="RefSeq" id="XP_049123807.1">
    <property type="nucleotide sequence ID" value="XM_049267850.1"/>
</dbReference>
<dbReference type="InterPro" id="IPR006035">
    <property type="entry name" value="Ureohydrolase"/>
</dbReference>
<comment type="similarity">
    <text evidence="1">Belongs to the arginase family.</text>
</comment>
<dbReference type="PANTHER" id="PTHR11358">
    <property type="entry name" value="ARGINASE/AGMATINASE"/>
    <property type="match status" value="1"/>
</dbReference>
<reference evidence="3 4" key="1">
    <citation type="submission" date="2022-03" db="EMBL/GenBank/DDBJ databases">
        <title>Genome data of Colletotrichum spp.</title>
        <authorList>
            <person name="Utami Y.D."/>
            <person name="Hiruma K."/>
        </authorList>
    </citation>
    <scope>NUCLEOTIDE SEQUENCE [LARGE SCALE GENOMIC DNA]</scope>
    <source>
        <strain evidence="3 4">MAFF 239500</strain>
    </source>
</reference>
<dbReference type="GeneID" id="73322440"/>
<keyword evidence="4" id="KW-1185">Reference proteome</keyword>
<evidence type="ECO:0000313" key="4">
    <source>
        <dbReference type="Proteomes" id="UP001055115"/>
    </source>
</evidence>
<dbReference type="EMBL" id="BQXU01000003">
    <property type="protein sequence ID" value="GKT41457.1"/>
    <property type="molecule type" value="Genomic_DNA"/>
</dbReference>